<name>A0ABU8RHG7_9ACTN</name>
<dbReference type="Pfam" id="PF11239">
    <property type="entry name" value="DUF3040"/>
    <property type="match status" value="1"/>
</dbReference>
<evidence type="ECO:0000313" key="4">
    <source>
        <dbReference type="Proteomes" id="UP001387100"/>
    </source>
</evidence>
<feature type="transmembrane region" description="Helical" evidence="2">
    <location>
        <begin position="39"/>
        <end position="58"/>
    </location>
</feature>
<dbReference type="InterPro" id="IPR021401">
    <property type="entry name" value="DUF3040"/>
</dbReference>
<organism evidence="3 4">
    <name type="scientific">Pseudokineococcus basanitobsidens</name>
    <dbReference type="NCBI Taxonomy" id="1926649"/>
    <lineage>
        <taxon>Bacteria</taxon>
        <taxon>Bacillati</taxon>
        <taxon>Actinomycetota</taxon>
        <taxon>Actinomycetes</taxon>
        <taxon>Kineosporiales</taxon>
        <taxon>Kineosporiaceae</taxon>
        <taxon>Pseudokineococcus</taxon>
    </lineage>
</organism>
<keyword evidence="4" id="KW-1185">Reference proteome</keyword>
<feature type="transmembrane region" description="Helical" evidence="2">
    <location>
        <begin position="64"/>
        <end position="83"/>
    </location>
</feature>
<keyword evidence="2" id="KW-1133">Transmembrane helix</keyword>
<keyword evidence="2" id="KW-0812">Transmembrane</keyword>
<evidence type="ECO:0000313" key="3">
    <source>
        <dbReference type="EMBL" id="MEJ5944474.1"/>
    </source>
</evidence>
<sequence>MPLSEHEQRLLSQMEQQLLNDDPKFASAMKGSARRGGSAGRLLLGGAGILVGLLLLVVGVATQLTVVGVLAFVLMLGGAAWAISTPRRPSGPGPRGAVRTDGSTGPAPGQGRSTAPGPGRGARRSRPARGSSSFMERMEERWQKRRDEGGGGR</sequence>
<dbReference type="Proteomes" id="UP001387100">
    <property type="component" value="Unassembled WGS sequence"/>
</dbReference>
<comment type="caution">
    <text evidence="3">The sequence shown here is derived from an EMBL/GenBank/DDBJ whole genome shotgun (WGS) entry which is preliminary data.</text>
</comment>
<reference evidence="3 4" key="1">
    <citation type="journal article" date="2017" name="Int. J. Syst. Evol. Microbiol.">
        <title>Pseudokineococcus basanitobsidens sp. nov., isolated from volcanic rock.</title>
        <authorList>
            <person name="Lee D.W."/>
            <person name="Park M.Y."/>
            <person name="Kim J.J."/>
            <person name="Kim B.S."/>
        </authorList>
    </citation>
    <scope>NUCLEOTIDE SEQUENCE [LARGE SCALE GENOMIC DNA]</scope>
    <source>
        <strain evidence="3 4">DSM 103726</strain>
    </source>
</reference>
<keyword evidence="2" id="KW-0472">Membrane</keyword>
<evidence type="ECO:0000256" key="2">
    <source>
        <dbReference type="SAM" id="Phobius"/>
    </source>
</evidence>
<gene>
    <name evidence="3" type="ORF">WDZ17_04100</name>
</gene>
<feature type="compositionally biased region" description="Basic and acidic residues" evidence="1">
    <location>
        <begin position="136"/>
        <end position="153"/>
    </location>
</feature>
<feature type="region of interest" description="Disordered" evidence="1">
    <location>
        <begin position="83"/>
        <end position="153"/>
    </location>
</feature>
<protein>
    <submittedName>
        <fullName evidence="3">DUF3040 domain-containing protein</fullName>
    </submittedName>
</protein>
<accession>A0ABU8RHG7</accession>
<dbReference type="RefSeq" id="WP_339573852.1">
    <property type="nucleotide sequence ID" value="NZ_JBBIAA010000002.1"/>
</dbReference>
<proteinExistence type="predicted"/>
<dbReference type="EMBL" id="JBBIAA010000002">
    <property type="protein sequence ID" value="MEJ5944474.1"/>
    <property type="molecule type" value="Genomic_DNA"/>
</dbReference>
<evidence type="ECO:0000256" key="1">
    <source>
        <dbReference type="SAM" id="MobiDB-lite"/>
    </source>
</evidence>